<evidence type="ECO:0000313" key="2">
    <source>
        <dbReference type="Proteomes" id="UP000284476"/>
    </source>
</evidence>
<name>A0A443JTN7_9RHOB</name>
<comment type="caution">
    <text evidence="1">The sequence shown here is derived from an EMBL/GenBank/DDBJ whole genome shotgun (WGS) entry which is preliminary data.</text>
</comment>
<reference evidence="1 2" key="1">
    <citation type="submission" date="2019-01" db="EMBL/GenBank/DDBJ databases">
        <title>Sinorhodobacter populi sp. nov. isolated from the symptomatic bark tissue of Populus euramericana canker.</title>
        <authorList>
            <person name="Xu G."/>
        </authorList>
    </citation>
    <scope>NUCLEOTIDE SEQUENCE [LARGE SCALE GENOMIC DNA]</scope>
    <source>
        <strain evidence="1 2">SK2B-1</strain>
    </source>
</reference>
<sequence>MTPENSTDKSSVEARLLARIDLINASQACVLLRIETDDPEGAMQALARDDVIVTVVKNGEIRLPLFQFDVRNGRVFDVIGAILKDKPARISNLRLCYWLTRAHVDFRGPPADRFGRDDTEIVAAFGRYIEPVRHG</sequence>
<dbReference type="Proteomes" id="UP000284476">
    <property type="component" value="Unassembled WGS sequence"/>
</dbReference>
<accession>A0A443JTN7</accession>
<dbReference type="RefSeq" id="WP_128207389.1">
    <property type="nucleotide sequence ID" value="NZ_JBHRSO010000011.1"/>
</dbReference>
<dbReference type="EMBL" id="SAUZ01000002">
    <property type="protein sequence ID" value="RWR23856.1"/>
    <property type="molecule type" value="Genomic_DNA"/>
</dbReference>
<gene>
    <name evidence="1" type="ORF">D2T30_01690</name>
</gene>
<evidence type="ECO:0000313" key="1">
    <source>
        <dbReference type="EMBL" id="RWR23856.1"/>
    </source>
</evidence>
<organism evidence="1 2">
    <name type="scientific">Paenirhodobacter populi</name>
    <dbReference type="NCBI Taxonomy" id="2306993"/>
    <lineage>
        <taxon>Bacteria</taxon>
        <taxon>Pseudomonadati</taxon>
        <taxon>Pseudomonadota</taxon>
        <taxon>Alphaproteobacteria</taxon>
        <taxon>Rhodobacterales</taxon>
        <taxon>Rhodobacter group</taxon>
        <taxon>Paenirhodobacter</taxon>
    </lineage>
</organism>
<dbReference type="AlphaFoldDB" id="A0A443JTN7"/>
<protein>
    <submittedName>
        <fullName evidence="1">Uncharacterized protein</fullName>
    </submittedName>
</protein>
<proteinExistence type="predicted"/>